<protein>
    <submittedName>
        <fullName evidence="4">FecR domain-containing protein</fullName>
    </submittedName>
</protein>
<evidence type="ECO:0000259" key="2">
    <source>
        <dbReference type="Pfam" id="PF04773"/>
    </source>
</evidence>
<feature type="domain" description="FecR protein" evidence="2">
    <location>
        <begin position="129"/>
        <end position="224"/>
    </location>
</feature>
<dbReference type="RefSeq" id="WP_200066594.1">
    <property type="nucleotide sequence ID" value="NZ_JAEHFW010000002.1"/>
</dbReference>
<dbReference type="Gene3D" id="2.60.120.1440">
    <property type="match status" value="1"/>
</dbReference>
<dbReference type="InterPro" id="IPR006860">
    <property type="entry name" value="FecR"/>
</dbReference>
<dbReference type="Proteomes" id="UP000613193">
    <property type="component" value="Unassembled WGS sequence"/>
</dbReference>
<dbReference type="InterPro" id="IPR032508">
    <property type="entry name" value="FecR_C"/>
</dbReference>
<dbReference type="Pfam" id="PF16344">
    <property type="entry name" value="FecR_C"/>
    <property type="match status" value="1"/>
</dbReference>
<keyword evidence="1" id="KW-0812">Transmembrane</keyword>
<keyword evidence="1" id="KW-1133">Transmembrane helix</keyword>
<organism evidence="4 5">
    <name type="scientific">Mucilaginibacter segetis</name>
    <dbReference type="NCBI Taxonomy" id="2793071"/>
    <lineage>
        <taxon>Bacteria</taxon>
        <taxon>Pseudomonadati</taxon>
        <taxon>Bacteroidota</taxon>
        <taxon>Sphingobacteriia</taxon>
        <taxon>Sphingobacteriales</taxon>
        <taxon>Sphingobacteriaceae</taxon>
        <taxon>Mucilaginibacter</taxon>
    </lineage>
</organism>
<dbReference type="Gene3D" id="3.55.50.30">
    <property type="match status" value="1"/>
</dbReference>
<feature type="transmembrane region" description="Helical" evidence="1">
    <location>
        <begin position="96"/>
        <end position="114"/>
    </location>
</feature>
<reference evidence="4" key="1">
    <citation type="submission" date="2020-12" db="EMBL/GenBank/DDBJ databases">
        <title>Bacterial novel species Mucilaginibacter sp. SD-g isolated from soil.</title>
        <authorList>
            <person name="Jung H.-Y."/>
        </authorList>
    </citation>
    <scope>NUCLEOTIDE SEQUENCE</scope>
    <source>
        <strain evidence="4">SD-g</strain>
    </source>
</reference>
<dbReference type="PANTHER" id="PTHR30273">
    <property type="entry name" value="PERIPLASMIC SIGNAL SENSOR AND SIGMA FACTOR ACTIVATOR FECR-RELATED"/>
    <property type="match status" value="1"/>
</dbReference>
<sequence>MENQLDIASLFVKYLESRCTPEEIKRLLRYFENAENEQALRALILTELEFTEIDKKNHANIDAAVSKVRTILIKDLQQNRIETPVKKFRLYKWAKICAVWFLLIGAAGLLINHFQEGIRNFIHPVKLYTINTKQGERKTLILADGTKIWLSPSSSLEYPDQLIGNLREVKLEGEAFFEVAKDKKHPFIIHSGRMDTRVVGTSFNIQSYKGQPSSSVTVVTGIVKVTLLGVTTGNTNSVLLKPNQQSQFSRENGKLISINYPNAVKMLKRKDGILNYDGAHIQEVVADLSRYYKLPIELESKSKNCLCYGEFNTNRPIDIVLDQLAAAINATVINKKYKYILKGGCEE</sequence>
<dbReference type="EMBL" id="JAEHFW010000002">
    <property type="protein sequence ID" value="MBK0380063.1"/>
    <property type="molecule type" value="Genomic_DNA"/>
</dbReference>
<dbReference type="GO" id="GO:0016989">
    <property type="term" value="F:sigma factor antagonist activity"/>
    <property type="evidence" value="ECO:0007669"/>
    <property type="project" value="TreeGrafter"/>
</dbReference>
<name>A0A934UMU1_9SPHI</name>
<evidence type="ECO:0000256" key="1">
    <source>
        <dbReference type="SAM" id="Phobius"/>
    </source>
</evidence>
<proteinExistence type="predicted"/>
<comment type="caution">
    <text evidence="4">The sequence shown here is derived from an EMBL/GenBank/DDBJ whole genome shotgun (WGS) entry which is preliminary data.</text>
</comment>
<feature type="domain" description="Protein FecR C-terminal" evidence="3">
    <location>
        <begin position="274"/>
        <end position="333"/>
    </location>
</feature>
<dbReference type="PIRSF" id="PIRSF018266">
    <property type="entry name" value="FecR"/>
    <property type="match status" value="1"/>
</dbReference>
<dbReference type="AlphaFoldDB" id="A0A934UMU1"/>
<gene>
    <name evidence="4" type="ORF">I5M19_12135</name>
</gene>
<keyword evidence="5" id="KW-1185">Reference proteome</keyword>
<accession>A0A934UMU1</accession>
<evidence type="ECO:0000259" key="3">
    <source>
        <dbReference type="Pfam" id="PF16344"/>
    </source>
</evidence>
<dbReference type="InterPro" id="IPR012373">
    <property type="entry name" value="Ferrdict_sens_TM"/>
</dbReference>
<evidence type="ECO:0000313" key="4">
    <source>
        <dbReference type="EMBL" id="MBK0380063.1"/>
    </source>
</evidence>
<evidence type="ECO:0000313" key="5">
    <source>
        <dbReference type="Proteomes" id="UP000613193"/>
    </source>
</evidence>
<dbReference type="Pfam" id="PF04773">
    <property type="entry name" value="FecR"/>
    <property type="match status" value="1"/>
</dbReference>
<keyword evidence="1" id="KW-0472">Membrane</keyword>
<dbReference type="PANTHER" id="PTHR30273:SF2">
    <property type="entry name" value="PROTEIN FECR"/>
    <property type="match status" value="1"/>
</dbReference>